<dbReference type="GeneID" id="19320209"/>
<gene>
    <name evidence="2" type="ORF">PFL1_06129</name>
</gene>
<evidence type="ECO:0000313" key="2">
    <source>
        <dbReference type="EMBL" id="EPQ26193.1"/>
    </source>
</evidence>
<dbReference type="HOGENOM" id="CLU_1644472_0_0_1"/>
<dbReference type="eggNOG" id="ENOG502RE8M">
    <property type="taxonomic scope" value="Eukaryota"/>
</dbReference>
<name>A0A061H1H6_9BASI</name>
<protein>
    <recommendedName>
        <fullName evidence="1">ABM domain-containing protein</fullName>
    </recommendedName>
</protein>
<proteinExistence type="predicted"/>
<dbReference type="KEGG" id="pfp:PFL1_06129"/>
<evidence type="ECO:0000313" key="3">
    <source>
        <dbReference type="Proteomes" id="UP000053664"/>
    </source>
</evidence>
<dbReference type="OrthoDB" id="10011777at2759"/>
<dbReference type="InterPro" id="IPR007138">
    <property type="entry name" value="ABM_dom"/>
</dbReference>
<dbReference type="SUPFAM" id="SSF54909">
    <property type="entry name" value="Dimeric alpha+beta barrel"/>
    <property type="match status" value="1"/>
</dbReference>
<dbReference type="RefSeq" id="XP_007881860.1">
    <property type="nucleotide sequence ID" value="XM_007883669.1"/>
</dbReference>
<feature type="domain" description="ABM" evidence="1">
    <location>
        <begin position="79"/>
        <end position="143"/>
    </location>
</feature>
<dbReference type="EMBL" id="KE361646">
    <property type="protein sequence ID" value="EPQ26193.1"/>
    <property type="molecule type" value="Genomic_DNA"/>
</dbReference>
<dbReference type="AlphaFoldDB" id="A0A061H1H6"/>
<dbReference type="Pfam" id="PF03992">
    <property type="entry name" value="ABM"/>
    <property type="match status" value="1"/>
</dbReference>
<organism evidence="2 3">
    <name type="scientific">Pseudozyma flocculosa PF-1</name>
    <dbReference type="NCBI Taxonomy" id="1277687"/>
    <lineage>
        <taxon>Eukaryota</taxon>
        <taxon>Fungi</taxon>
        <taxon>Dikarya</taxon>
        <taxon>Basidiomycota</taxon>
        <taxon>Ustilaginomycotina</taxon>
        <taxon>Ustilaginomycetes</taxon>
        <taxon>Ustilaginales</taxon>
        <taxon>Ustilaginaceae</taxon>
        <taxon>Pseudozyma</taxon>
    </lineage>
</organism>
<dbReference type="Proteomes" id="UP000053664">
    <property type="component" value="Unassembled WGS sequence"/>
</dbReference>
<evidence type="ECO:0000259" key="1">
    <source>
        <dbReference type="Pfam" id="PF03992"/>
    </source>
</evidence>
<reference evidence="2 3" key="1">
    <citation type="journal article" date="2013" name="Plant Cell">
        <title>The transition from a phytopathogenic smut ancestor to an anamorphic biocontrol agent deciphered by comparative whole-genome analysis.</title>
        <authorList>
            <person name="Lefebvre F."/>
            <person name="Joly D.L."/>
            <person name="Labbe C."/>
            <person name="Teichmann B."/>
            <person name="Linning R."/>
            <person name="Belzile F."/>
            <person name="Bakkeren G."/>
            <person name="Belanger R.R."/>
        </authorList>
    </citation>
    <scope>NUCLEOTIDE SEQUENCE [LARGE SCALE GENOMIC DNA]</scope>
    <source>
        <strain evidence="2 3">PF-1</strain>
    </source>
</reference>
<sequence>MASSRTATRQELVHLAFPPPSPPPPTVTLHRSISRLAPFSAPPLPHHTVNFATMSLPEMPKGRFNIVARIEGKGPKETEELAQVLKRVVERANSDEEPNTLFYKAHRSAKDPNVLLVYEEYDNKGGSVAMDAHRAGADFQQLFKLVPTHTNNVSIEVFEGI</sequence>
<accession>A0A061H1H6</accession>
<dbReference type="Gene3D" id="3.30.70.100">
    <property type="match status" value="1"/>
</dbReference>
<dbReference type="InterPro" id="IPR011008">
    <property type="entry name" value="Dimeric_a/b-barrel"/>
</dbReference>